<evidence type="ECO:0000313" key="2">
    <source>
        <dbReference type="Proteomes" id="UP000676601"/>
    </source>
</evidence>
<organism evidence="1 2">
    <name type="scientific">Paenibacillus cineris</name>
    <dbReference type="NCBI Taxonomy" id="237530"/>
    <lineage>
        <taxon>Bacteria</taxon>
        <taxon>Bacillati</taxon>
        <taxon>Bacillota</taxon>
        <taxon>Bacilli</taxon>
        <taxon>Bacillales</taxon>
        <taxon>Paenibacillaceae</taxon>
        <taxon>Paenibacillus</taxon>
    </lineage>
</organism>
<reference evidence="1 2" key="1">
    <citation type="submission" date="2021-03" db="EMBL/GenBank/DDBJ databases">
        <title>Antimicrobial resistance genes in bacteria isolated from Japanese honey, and their potential for conferring macrolide and lincosamide resistance in the American foulbrood pathogen Paenibacillus larvae.</title>
        <authorList>
            <person name="Okamoto M."/>
            <person name="Kumagai M."/>
            <person name="Kanamori H."/>
            <person name="Takamatsu D."/>
        </authorList>
    </citation>
    <scope>NUCLEOTIDE SEQUENCE [LARGE SCALE GENOMIC DNA]</scope>
    <source>
        <strain evidence="1 2">J21TS7</strain>
    </source>
</reference>
<sequence length="53" mass="6073">MVCICRGKLRFMRNPPALNIGAEVGYYSVDLGLRFMYNQITTAKVLLNLVVYF</sequence>
<comment type="caution">
    <text evidence="1">The sequence shown here is derived from an EMBL/GenBank/DDBJ whole genome shotgun (WGS) entry which is preliminary data.</text>
</comment>
<gene>
    <name evidence="1" type="ORF">J21TS7_65780</name>
</gene>
<name>A0ABQ4LPS9_9BACL</name>
<evidence type="ECO:0000313" key="1">
    <source>
        <dbReference type="EMBL" id="GIO58260.1"/>
    </source>
</evidence>
<dbReference type="Proteomes" id="UP000676601">
    <property type="component" value="Unassembled WGS sequence"/>
</dbReference>
<keyword evidence="2" id="KW-1185">Reference proteome</keyword>
<protein>
    <submittedName>
        <fullName evidence="1">Uncharacterized protein</fullName>
    </submittedName>
</protein>
<accession>A0ABQ4LPS9</accession>
<dbReference type="EMBL" id="BORU01000007">
    <property type="protein sequence ID" value="GIO58260.1"/>
    <property type="molecule type" value="Genomic_DNA"/>
</dbReference>
<proteinExistence type="predicted"/>